<organism evidence="10 11">
    <name type="scientific">Handroanthus impetiginosus</name>
    <dbReference type="NCBI Taxonomy" id="429701"/>
    <lineage>
        <taxon>Eukaryota</taxon>
        <taxon>Viridiplantae</taxon>
        <taxon>Streptophyta</taxon>
        <taxon>Embryophyta</taxon>
        <taxon>Tracheophyta</taxon>
        <taxon>Spermatophyta</taxon>
        <taxon>Magnoliopsida</taxon>
        <taxon>eudicotyledons</taxon>
        <taxon>Gunneridae</taxon>
        <taxon>Pentapetalae</taxon>
        <taxon>asterids</taxon>
        <taxon>lamiids</taxon>
        <taxon>Lamiales</taxon>
        <taxon>Bignoniaceae</taxon>
        <taxon>Crescentiina</taxon>
        <taxon>Tabebuia alliance</taxon>
        <taxon>Handroanthus</taxon>
    </lineage>
</organism>
<gene>
    <name evidence="10" type="ORF">CDL12_02139</name>
</gene>
<dbReference type="STRING" id="429701.A0A2G9I5S8"/>
<accession>A0A2G9I5S8</accession>
<keyword evidence="11" id="KW-1185">Reference proteome</keyword>
<dbReference type="PANTHER" id="PTHR48065">
    <property type="entry name" value="OS10G0469600 PROTEIN"/>
    <property type="match status" value="1"/>
</dbReference>
<dbReference type="PROSITE" id="PS51450">
    <property type="entry name" value="LRR"/>
    <property type="match status" value="1"/>
</dbReference>
<dbReference type="InterPro" id="IPR001611">
    <property type="entry name" value="Leu-rich_rpt"/>
</dbReference>
<dbReference type="Pfam" id="PF00560">
    <property type="entry name" value="LRR_1"/>
    <property type="match status" value="10"/>
</dbReference>
<evidence type="ECO:0000256" key="1">
    <source>
        <dbReference type="ARBA" id="ARBA00004236"/>
    </source>
</evidence>
<comment type="caution">
    <text evidence="10">The sequence shown here is derived from an EMBL/GenBank/DDBJ whole genome shotgun (WGS) entry which is preliminary data.</text>
</comment>
<evidence type="ECO:0000256" key="3">
    <source>
        <dbReference type="ARBA" id="ARBA00022475"/>
    </source>
</evidence>
<keyword evidence="4" id="KW-0433">Leucine-rich repeat</keyword>
<comment type="subcellular location">
    <subcellularLocation>
        <location evidence="1">Cell membrane</location>
    </subcellularLocation>
</comment>
<keyword evidence="3" id="KW-1003">Cell membrane</keyword>
<dbReference type="OrthoDB" id="1394818at2759"/>
<name>A0A2G9I5S8_9LAMI</name>
<evidence type="ECO:0000256" key="8">
    <source>
        <dbReference type="ARBA" id="ARBA00023136"/>
    </source>
</evidence>
<dbReference type="Proteomes" id="UP000231279">
    <property type="component" value="Unassembled WGS sequence"/>
</dbReference>
<dbReference type="PANTHER" id="PTHR48065:SF5">
    <property type="entry name" value="RECEPTOR-LIKE PROTEIN CF-9 HOMOLOG"/>
    <property type="match status" value="1"/>
</dbReference>
<dbReference type="SUPFAM" id="SSF52058">
    <property type="entry name" value="L domain-like"/>
    <property type="match status" value="2"/>
</dbReference>
<dbReference type="EMBL" id="NKXS01000304">
    <property type="protein sequence ID" value="PIN25118.1"/>
    <property type="molecule type" value="Genomic_DNA"/>
</dbReference>
<keyword evidence="9" id="KW-0325">Glycoprotein</keyword>
<evidence type="ECO:0000256" key="2">
    <source>
        <dbReference type="ARBA" id="ARBA00009592"/>
    </source>
</evidence>
<dbReference type="Gene3D" id="3.80.10.10">
    <property type="entry name" value="Ribonuclease Inhibitor"/>
    <property type="match status" value="2"/>
</dbReference>
<evidence type="ECO:0000256" key="5">
    <source>
        <dbReference type="ARBA" id="ARBA00022692"/>
    </source>
</evidence>
<dbReference type="Pfam" id="PF13855">
    <property type="entry name" value="LRR_8"/>
    <property type="match status" value="1"/>
</dbReference>
<proteinExistence type="inferred from homology"/>
<dbReference type="AlphaFoldDB" id="A0A2G9I5S8"/>
<evidence type="ECO:0000256" key="6">
    <source>
        <dbReference type="ARBA" id="ARBA00022737"/>
    </source>
</evidence>
<sequence>MPSLQNLDLSDNPLLSGSFPQFLRDGSLRTIVLSNTNFSGSLPDSISNLPMLSKLDLSICNFLGQIPPTMWNLNELTYLDISRNNFTGSIPLFQLEMFRNSSLELLDLSHNDLFIQSTDSDSSLPLLLNIYVLKLASCKLQRFPSLLRQSNLRELDLSSNQLKGEIPNWIWEIGNGSRTYLDLSNNLLHGFQKPYTFPGLLYLNLHSNQFQGELPIPPGSSQVVDYSHNFFTNSIPNDIGFFLSGATFFSVSNNSLTGEIPQSICSATALKVLDLSANALTGGIPPCLPNNSALGVLSLGRNNLSGTIPDTFSVNCSLKALDLNKNVLKGKVPGSLVNCPSLEVFNIGNNRLEDTFPCMLMKTSLRILILRSNQFYGDLQCPEATQELSNLQIIDISTNNIRGDISLLSFSNWRGMVSANDNKQSQSYQYLCFGYSEINGCGYLDAVTLYMKGLEMNLTKILTVFTSIDFSNNKFHGEIPHSIGDLKSLYGLNLSHNELTGSIPASIGNLTQLGSLDLSVNRLTGTIPVELASLTFIGFLNLSYNRLFGRIPDGQLQTFSAASFEGNVGLYGCPVDISCSKKGSGGSTPGFQNGEVHLKKEIDWDYVSAALGFAVSFGSTVWLTLHCKRWREMFFGKVDQIYLKFFCRC</sequence>
<evidence type="ECO:0000256" key="9">
    <source>
        <dbReference type="ARBA" id="ARBA00023180"/>
    </source>
</evidence>
<evidence type="ECO:0000313" key="11">
    <source>
        <dbReference type="Proteomes" id="UP000231279"/>
    </source>
</evidence>
<comment type="similarity">
    <text evidence="2">Belongs to the RLP family.</text>
</comment>
<evidence type="ECO:0000256" key="7">
    <source>
        <dbReference type="ARBA" id="ARBA00022989"/>
    </source>
</evidence>
<dbReference type="GO" id="GO:0005886">
    <property type="term" value="C:plasma membrane"/>
    <property type="evidence" value="ECO:0007669"/>
    <property type="project" value="UniProtKB-SubCell"/>
</dbReference>
<reference evidence="11" key="1">
    <citation type="journal article" date="2018" name="Gigascience">
        <title>Genome assembly of the Pink Ipe (Handroanthus impetiginosus, Bignoniaceae), a highly valued, ecologically keystone Neotropical timber forest tree.</title>
        <authorList>
            <person name="Silva-Junior O.B."/>
            <person name="Grattapaglia D."/>
            <person name="Novaes E."/>
            <person name="Collevatti R.G."/>
        </authorList>
    </citation>
    <scope>NUCLEOTIDE SEQUENCE [LARGE SCALE GENOMIC DNA]</scope>
    <source>
        <strain evidence="11">cv. UFG-1</strain>
    </source>
</reference>
<protein>
    <submittedName>
        <fullName evidence="10">Leucine-rich repeat protein</fullName>
    </submittedName>
</protein>
<dbReference type="InterPro" id="IPR032675">
    <property type="entry name" value="LRR_dom_sf"/>
</dbReference>
<keyword evidence="7" id="KW-1133">Transmembrane helix</keyword>
<dbReference type="PRINTS" id="PR00019">
    <property type="entry name" value="LEURICHRPT"/>
</dbReference>
<keyword evidence="8" id="KW-0472">Membrane</keyword>
<evidence type="ECO:0000313" key="10">
    <source>
        <dbReference type="EMBL" id="PIN25118.1"/>
    </source>
</evidence>
<keyword evidence="5" id="KW-0812">Transmembrane</keyword>
<dbReference type="FunFam" id="3.80.10.10:FF:000213">
    <property type="entry name" value="Tyrosine-sulfated glycopeptide receptor 1"/>
    <property type="match status" value="2"/>
</dbReference>
<keyword evidence="6" id="KW-0677">Repeat</keyword>
<evidence type="ECO:0000256" key="4">
    <source>
        <dbReference type="ARBA" id="ARBA00022614"/>
    </source>
</evidence>